<dbReference type="EMBL" id="CP026118">
    <property type="protein sequence ID" value="QAS53681.1"/>
    <property type="molecule type" value="Genomic_DNA"/>
</dbReference>
<dbReference type="AlphaFoldDB" id="A0A410MG35"/>
<reference evidence="1 2" key="1">
    <citation type="submission" date="2018-01" db="EMBL/GenBank/DDBJ databases">
        <title>The whole genome sequencing and assembly of Halobacillus litoralis ERB031 strain.</title>
        <authorList>
            <person name="Lee S.-J."/>
            <person name="Park M.-K."/>
            <person name="Kim J.-Y."/>
            <person name="Lee Y.-J."/>
            <person name="Yi H."/>
            <person name="Bahn Y.-S."/>
            <person name="Kim J.F."/>
            <person name="Lee D.-W."/>
        </authorList>
    </citation>
    <scope>NUCLEOTIDE SEQUENCE [LARGE SCALE GENOMIC DNA]</scope>
    <source>
        <strain evidence="1 2">ERB 031</strain>
    </source>
</reference>
<organism evidence="1 2">
    <name type="scientific">Halobacillus litoralis</name>
    <dbReference type="NCBI Taxonomy" id="45668"/>
    <lineage>
        <taxon>Bacteria</taxon>
        <taxon>Bacillati</taxon>
        <taxon>Bacillota</taxon>
        <taxon>Bacilli</taxon>
        <taxon>Bacillales</taxon>
        <taxon>Bacillaceae</taxon>
        <taxon>Halobacillus</taxon>
    </lineage>
</organism>
<dbReference type="Gene3D" id="3.10.450.50">
    <property type="match status" value="1"/>
</dbReference>
<proteinExistence type="predicted"/>
<evidence type="ECO:0008006" key="3">
    <source>
        <dbReference type="Google" id="ProtNLM"/>
    </source>
</evidence>
<dbReference type="OrthoDB" id="6399948at2"/>
<dbReference type="KEGG" id="hli:HLI_16455"/>
<name>A0A410MG35_9BACI</name>
<evidence type="ECO:0000313" key="1">
    <source>
        <dbReference type="EMBL" id="QAS53681.1"/>
    </source>
</evidence>
<dbReference type="InterPro" id="IPR004027">
    <property type="entry name" value="SEC_C_motif"/>
</dbReference>
<sequence length="339" mass="39428">MSKIKRNDPCPCGSGKKYKKCCMNKNDDGAFSTSLHEELNTHYSHFMAYVNRNYPNLTPAENKESQEEEIEVAFRLVQSVFIEQQKNKLTIYEEFLDKKKEGITRPATLASLEDWKSPVAGVFEIKQPATEQTVMVEDVWSNESYEVNRDGIPLKEENYAYMPYCIGVLLKWGSVYNFIPLAIPNYASSYQSFREKVNQDYDNSSYTSMKQYMQATLIEQLKAWLYMNTSEDAEPTNTGKTNDDEVVELLDTQMEDELTSSDSFRKLKKSWQDYKEEQQPAFRKPEVVAAALEHIYRSTTYFRDDAEKITKKEVATKYEVSPSSMSNRINKLQDFFEEK</sequence>
<dbReference type="RefSeq" id="WP_128525949.1">
    <property type="nucleotide sequence ID" value="NZ_CP026118.1"/>
</dbReference>
<evidence type="ECO:0000313" key="2">
    <source>
        <dbReference type="Proteomes" id="UP000287756"/>
    </source>
</evidence>
<dbReference type="SUPFAM" id="SSF103642">
    <property type="entry name" value="Sec-C motif"/>
    <property type="match status" value="1"/>
</dbReference>
<protein>
    <recommendedName>
        <fullName evidence="3">SEC-C domain-containing protein</fullName>
    </recommendedName>
</protein>
<dbReference type="Pfam" id="PF02810">
    <property type="entry name" value="SEC-C"/>
    <property type="match status" value="1"/>
</dbReference>
<accession>A0A410MG35</accession>
<gene>
    <name evidence="1" type="ORF">HLI_16455</name>
</gene>
<dbReference type="Proteomes" id="UP000287756">
    <property type="component" value="Chromosome"/>
</dbReference>